<dbReference type="AlphaFoldDB" id="A0A6C7E829"/>
<feature type="compositionally biased region" description="Pro residues" evidence="1">
    <location>
        <begin position="397"/>
        <end position="408"/>
    </location>
</feature>
<evidence type="ECO:0000313" key="3">
    <source>
        <dbReference type="EMBL" id="BAN00748.1"/>
    </source>
</evidence>
<protein>
    <recommendedName>
        <fullName evidence="2">HNH nuclease domain-containing protein</fullName>
    </recommendedName>
</protein>
<dbReference type="OrthoDB" id="5173535at2"/>
<feature type="region of interest" description="Disordered" evidence="1">
    <location>
        <begin position="385"/>
        <end position="414"/>
    </location>
</feature>
<dbReference type="SMART" id="SM00507">
    <property type="entry name" value="HNHc"/>
    <property type="match status" value="1"/>
</dbReference>
<proteinExistence type="predicted"/>
<feature type="domain" description="HNH nuclease" evidence="2">
    <location>
        <begin position="305"/>
        <end position="357"/>
    </location>
</feature>
<sequence>MTGSLIAGCVEELDRLADPTPAVTAATRGMRRQRAEQLDEVHAIVQRGEFYTLGYRSATDWLYQTTGEGIGHCKVTLQLAERIQHMPLIKTAFAAGRIPETNLRSLADAWTLDVADVFERDEAMLRSWAVDLPHKDFRFVLDTWRMRADPDREDKTAQEQFDSRALHLSSLLDGMGRLDGTLDPEALALVREAIRALSQPSDGETRTASQRRADALTEMARIALANLEIVPGKKRRKPKVIATIDYDDLANGMGGGVIDTDHDTTVVPAETIRRMACDCNVHRYITNPLGTVIDYGRSQRVVTDPLFDTLLIRDHGCRWPGCSIPAGSCDAHHAQHWLDGGETKPDNLVLLCWFHHHLLHEQHWSIEPLGAGHFTLNSPHGTSQMLRPPVVGLAPPTRAPLPTQPQLPLPGDAS</sequence>
<evidence type="ECO:0000259" key="2">
    <source>
        <dbReference type="SMART" id="SM00507"/>
    </source>
</evidence>
<dbReference type="InterPro" id="IPR003615">
    <property type="entry name" value="HNH_nuc"/>
</dbReference>
<dbReference type="Proteomes" id="UP000011863">
    <property type="component" value="Chromosome"/>
</dbReference>
<evidence type="ECO:0000256" key="1">
    <source>
        <dbReference type="SAM" id="MobiDB-lite"/>
    </source>
</evidence>
<dbReference type="RefSeq" id="WP_015439996.1">
    <property type="nucleotide sequence ID" value="NC_020520.1"/>
</dbReference>
<dbReference type="CDD" id="cd00085">
    <property type="entry name" value="HNHc"/>
    <property type="match status" value="1"/>
</dbReference>
<dbReference type="Pfam" id="PF02720">
    <property type="entry name" value="DUF222"/>
    <property type="match status" value="1"/>
</dbReference>
<evidence type="ECO:0000313" key="4">
    <source>
        <dbReference type="Proteomes" id="UP000011863"/>
    </source>
</evidence>
<gene>
    <name evidence="3" type="ORF">YM304_04340</name>
</gene>
<reference evidence="3 4" key="1">
    <citation type="journal article" date="2013" name="Int. J. Syst. Evol. Microbiol.">
        <title>Ilumatobacter nonamiense sp. nov. and Ilumatobacter coccineum sp. nov., isolated from seashore sand.</title>
        <authorList>
            <person name="Matsumoto A."/>
            <person name="Kasai H."/>
            <person name="Matsuo Y."/>
            <person name="Shizuri Y."/>
            <person name="Ichikawa N."/>
            <person name="Fujita N."/>
            <person name="Omura S."/>
            <person name="Takahashi Y."/>
        </authorList>
    </citation>
    <scope>NUCLEOTIDE SEQUENCE [LARGE SCALE GENOMIC DNA]</scope>
    <source>
        <strain evidence="4">NBRC 103263 / KCTC 29153 / YM16-304</strain>
    </source>
</reference>
<dbReference type="InterPro" id="IPR003870">
    <property type="entry name" value="DUF222"/>
</dbReference>
<dbReference type="Gene3D" id="1.10.30.50">
    <property type="match status" value="1"/>
</dbReference>
<keyword evidence="4" id="KW-1185">Reference proteome</keyword>
<dbReference type="KEGG" id="aym:YM304_04340"/>
<dbReference type="EMBL" id="AP012057">
    <property type="protein sequence ID" value="BAN00748.1"/>
    <property type="molecule type" value="Genomic_DNA"/>
</dbReference>
<accession>A0A6C7E829</accession>
<name>A0A6C7E829_ILUCY</name>
<organism evidence="3 4">
    <name type="scientific">Ilumatobacter coccineus (strain NBRC 103263 / KCTC 29153 / YM16-304)</name>
    <dbReference type="NCBI Taxonomy" id="1313172"/>
    <lineage>
        <taxon>Bacteria</taxon>
        <taxon>Bacillati</taxon>
        <taxon>Actinomycetota</taxon>
        <taxon>Acidimicrobiia</taxon>
        <taxon>Acidimicrobiales</taxon>
        <taxon>Ilumatobacteraceae</taxon>
        <taxon>Ilumatobacter</taxon>
    </lineage>
</organism>